<feature type="compositionally biased region" description="Basic and acidic residues" evidence="1">
    <location>
        <begin position="1"/>
        <end position="18"/>
    </location>
</feature>
<proteinExistence type="predicted"/>
<feature type="region of interest" description="Disordered" evidence="1">
    <location>
        <begin position="1"/>
        <end position="33"/>
    </location>
</feature>
<evidence type="ECO:0000313" key="3">
    <source>
        <dbReference type="Proteomes" id="UP000634476"/>
    </source>
</evidence>
<protein>
    <submittedName>
        <fullName evidence="2">Uncharacterized protein</fullName>
    </submittedName>
</protein>
<organism evidence="2 3">
    <name type="scientific">Planobispora takensis</name>
    <dbReference type="NCBI Taxonomy" id="1367882"/>
    <lineage>
        <taxon>Bacteria</taxon>
        <taxon>Bacillati</taxon>
        <taxon>Actinomycetota</taxon>
        <taxon>Actinomycetes</taxon>
        <taxon>Streptosporangiales</taxon>
        <taxon>Streptosporangiaceae</taxon>
        <taxon>Planobispora</taxon>
    </lineage>
</organism>
<dbReference type="EMBL" id="BOOK01000041">
    <property type="protein sequence ID" value="GII03786.1"/>
    <property type="molecule type" value="Genomic_DNA"/>
</dbReference>
<evidence type="ECO:0000313" key="2">
    <source>
        <dbReference type="EMBL" id="GII03786.1"/>
    </source>
</evidence>
<dbReference type="AlphaFoldDB" id="A0A8J3T1Y6"/>
<reference evidence="2" key="1">
    <citation type="submission" date="2021-01" db="EMBL/GenBank/DDBJ databases">
        <title>Whole genome shotgun sequence of Planobispora takensis NBRC 109077.</title>
        <authorList>
            <person name="Komaki H."/>
            <person name="Tamura T."/>
        </authorList>
    </citation>
    <scope>NUCLEOTIDE SEQUENCE</scope>
    <source>
        <strain evidence="2">NBRC 109077</strain>
    </source>
</reference>
<name>A0A8J3T1Y6_9ACTN</name>
<comment type="caution">
    <text evidence="2">The sequence shown here is derived from an EMBL/GenBank/DDBJ whole genome shotgun (WGS) entry which is preliminary data.</text>
</comment>
<dbReference type="Proteomes" id="UP000634476">
    <property type="component" value="Unassembled WGS sequence"/>
</dbReference>
<sequence length="67" mass="7182">MERRSGPCRLVESHDDAAGHGVPGPNGLPKRVPGEARRRIDVTDRGSGWAFVADLDGEDTHHDLPAA</sequence>
<accession>A0A8J3T1Y6</accession>
<keyword evidence="3" id="KW-1185">Reference proteome</keyword>
<gene>
    <name evidence="2" type="ORF">Pta02_57940</name>
</gene>
<evidence type="ECO:0000256" key="1">
    <source>
        <dbReference type="SAM" id="MobiDB-lite"/>
    </source>
</evidence>